<organism evidence="2 3">
    <name type="scientific">Filifactor villosus</name>
    <dbReference type="NCBI Taxonomy" id="29374"/>
    <lineage>
        <taxon>Bacteria</taxon>
        <taxon>Bacillati</taxon>
        <taxon>Bacillota</taxon>
        <taxon>Clostridia</taxon>
        <taxon>Peptostreptococcales</taxon>
        <taxon>Filifactoraceae</taxon>
        <taxon>Filifactor</taxon>
    </lineage>
</organism>
<evidence type="ECO:0000256" key="1">
    <source>
        <dbReference type="ARBA" id="ARBA00023002"/>
    </source>
</evidence>
<comment type="caution">
    <text evidence="2">The sequence shown here is derived from an EMBL/GenBank/DDBJ whole genome shotgun (WGS) entry which is preliminary data.</text>
</comment>
<evidence type="ECO:0000313" key="2">
    <source>
        <dbReference type="EMBL" id="MFC4805720.1"/>
    </source>
</evidence>
<dbReference type="EMBL" id="JBHSHL010000061">
    <property type="protein sequence ID" value="MFC4805720.1"/>
    <property type="molecule type" value="Genomic_DNA"/>
</dbReference>
<gene>
    <name evidence="2" type="ORF">ACFO4R_11760</name>
</gene>
<accession>A0ABV9QN21</accession>
<dbReference type="RefSeq" id="WP_379789384.1">
    <property type="nucleotide sequence ID" value="NZ_JBHSHL010000061.1"/>
</dbReference>
<dbReference type="Proteomes" id="UP001595916">
    <property type="component" value="Unassembled WGS sequence"/>
</dbReference>
<keyword evidence="1" id="KW-0560">Oxidoreductase</keyword>
<proteinExistence type="predicted"/>
<reference evidence="3" key="1">
    <citation type="journal article" date="2019" name="Int. J. Syst. Evol. Microbiol.">
        <title>The Global Catalogue of Microorganisms (GCM) 10K type strain sequencing project: providing services to taxonomists for standard genome sequencing and annotation.</title>
        <authorList>
            <consortium name="The Broad Institute Genomics Platform"/>
            <consortium name="The Broad Institute Genome Sequencing Center for Infectious Disease"/>
            <person name="Wu L."/>
            <person name="Ma J."/>
        </authorList>
    </citation>
    <scope>NUCLEOTIDE SEQUENCE [LARGE SCALE GENOMIC DNA]</scope>
    <source>
        <strain evidence="3">CCUG 46385</strain>
    </source>
</reference>
<sequence>MKLEIGNFQVKDVVFGDKTCFEHGVLTIDKQEALDFIMQDPHITKADIEIAKPGEDVRILPVKEAVEPRVRLDGRALFPGVTGEIAPTGEGKLHALKGVSVLGVGGVWGSFGDGMIDMGGEGQKYTLFGSLINICLVIETDEEFERHEQQKKNRAIRWASHLFAEYLGKTVKDLEPESTEVFELPAVRNREKSVEGLPSVVLVMQPQSQMEEMGYNDLVYGWDLNHFVPTFMHPNEVLDGALISGSFMPSSSKWSTYDMQNFPTITELYKEHGKSLNFLGVIMSNLNVSLEQKERSAIFVAQLARSLGADGAIVTEEGYGNPDTDYIRCIVALEDVGVKVVGISNECTGRDGASQPLVVLDEKANALVSTGNVSTLIELPPAAKVIGCLESLARDGLSGGWVHDEILGPSVREDGSIIMENNAMFCGDRIAGWSTKTMKEF</sequence>
<evidence type="ECO:0000313" key="3">
    <source>
        <dbReference type="Proteomes" id="UP001595916"/>
    </source>
</evidence>
<dbReference type="InterPro" id="IPR015417">
    <property type="entry name" value="Gly_reductase_pB_sua/b"/>
</dbReference>
<protein>
    <submittedName>
        <fullName evidence="2">Glycine/sarcosine/betaine reductase component B subunit</fullName>
    </submittedName>
</protein>
<name>A0ABV9QN21_9FIRM</name>
<dbReference type="Pfam" id="PF09338">
    <property type="entry name" value="Gly_reductase"/>
    <property type="match status" value="1"/>
</dbReference>
<keyword evidence="3" id="KW-1185">Reference proteome</keyword>